<proteinExistence type="predicted"/>
<protein>
    <submittedName>
        <fullName evidence="1">Uncharacterized protein</fullName>
    </submittedName>
</protein>
<accession>A0ACB9Q9M3</accession>
<gene>
    <name evidence="1" type="ORF">L6164_001395</name>
</gene>
<keyword evidence="2" id="KW-1185">Reference proteome</keyword>
<organism evidence="1 2">
    <name type="scientific">Bauhinia variegata</name>
    <name type="common">Purple orchid tree</name>
    <name type="synonym">Phanera variegata</name>
    <dbReference type="NCBI Taxonomy" id="167791"/>
    <lineage>
        <taxon>Eukaryota</taxon>
        <taxon>Viridiplantae</taxon>
        <taxon>Streptophyta</taxon>
        <taxon>Embryophyta</taxon>
        <taxon>Tracheophyta</taxon>
        <taxon>Spermatophyta</taxon>
        <taxon>Magnoliopsida</taxon>
        <taxon>eudicotyledons</taxon>
        <taxon>Gunneridae</taxon>
        <taxon>Pentapetalae</taxon>
        <taxon>rosids</taxon>
        <taxon>fabids</taxon>
        <taxon>Fabales</taxon>
        <taxon>Fabaceae</taxon>
        <taxon>Cercidoideae</taxon>
        <taxon>Cercideae</taxon>
        <taxon>Bauhiniinae</taxon>
        <taxon>Bauhinia</taxon>
    </lineage>
</organism>
<dbReference type="EMBL" id="CM039426">
    <property type="protein sequence ID" value="KAI4357447.1"/>
    <property type="molecule type" value="Genomic_DNA"/>
</dbReference>
<evidence type="ECO:0000313" key="2">
    <source>
        <dbReference type="Proteomes" id="UP000828941"/>
    </source>
</evidence>
<evidence type="ECO:0000313" key="1">
    <source>
        <dbReference type="EMBL" id="KAI4357447.1"/>
    </source>
</evidence>
<comment type="caution">
    <text evidence="1">The sequence shown here is derived from an EMBL/GenBank/DDBJ whole genome shotgun (WGS) entry which is preliminary data.</text>
</comment>
<sequence length="297" mass="32080">MTVKPDACIVDFYNEGDHSQPNNWPHWFGRPVYILYLTECDMTFGRMIVSDHPGDYRGSLKLSLAPGSLLVMQGKSADLAKHAIPSIRKQRILVTFTKSQPRRSLPSDGQRLASSATSHWGPPSGRSSNHNRHHLGPKHYNAVPATGVLPAPPIRSQIPPSNGMQPLFVPAPVPAPIPFPAPVPIAPGSTVWSAAPPRHPPPRIPVPGTGVFLPPPGSGNSSQQLPMSEVNLSVETANTPENEHGKSNPNNTCDSPKGKVDGKTQRQEYNGNINGSEGEQAVEKEEQESNKKTLTSH</sequence>
<reference evidence="1 2" key="1">
    <citation type="journal article" date="2022" name="DNA Res.">
        <title>Chromosomal-level genome assembly of the orchid tree Bauhinia variegata (Leguminosae; Cercidoideae) supports the allotetraploid origin hypothesis of Bauhinia.</title>
        <authorList>
            <person name="Zhong Y."/>
            <person name="Chen Y."/>
            <person name="Zheng D."/>
            <person name="Pang J."/>
            <person name="Liu Y."/>
            <person name="Luo S."/>
            <person name="Meng S."/>
            <person name="Qian L."/>
            <person name="Wei D."/>
            <person name="Dai S."/>
            <person name="Zhou R."/>
        </authorList>
    </citation>
    <scope>NUCLEOTIDE SEQUENCE [LARGE SCALE GENOMIC DNA]</scope>
    <source>
        <strain evidence="1">BV-YZ2020</strain>
    </source>
</reference>
<name>A0ACB9Q9M3_BAUVA</name>
<dbReference type="Proteomes" id="UP000828941">
    <property type="component" value="Chromosome 1"/>
</dbReference>